<evidence type="ECO:0000313" key="2">
    <source>
        <dbReference type="Proteomes" id="UP000011761"/>
    </source>
</evidence>
<gene>
    <name evidence="1" type="ORF">BAUCODRAFT_384618</name>
</gene>
<dbReference type="AlphaFoldDB" id="M2LW68"/>
<dbReference type="KEGG" id="bcom:BAUCODRAFT_384618"/>
<dbReference type="EMBL" id="KB445552">
    <property type="protein sequence ID" value="EMC98912.1"/>
    <property type="molecule type" value="Genomic_DNA"/>
</dbReference>
<accession>M2LW68</accession>
<proteinExistence type="predicted"/>
<reference evidence="1 2" key="1">
    <citation type="journal article" date="2012" name="PLoS Pathog.">
        <title>Diverse lifestyles and strategies of plant pathogenesis encoded in the genomes of eighteen Dothideomycetes fungi.</title>
        <authorList>
            <person name="Ohm R.A."/>
            <person name="Feau N."/>
            <person name="Henrissat B."/>
            <person name="Schoch C.L."/>
            <person name="Horwitz B.A."/>
            <person name="Barry K.W."/>
            <person name="Condon B.J."/>
            <person name="Copeland A.C."/>
            <person name="Dhillon B."/>
            <person name="Glaser F."/>
            <person name="Hesse C.N."/>
            <person name="Kosti I."/>
            <person name="LaButti K."/>
            <person name="Lindquist E.A."/>
            <person name="Lucas S."/>
            <person name="Salamov A.A."/>
            <person name="Bradshaw R.E."/>
            <person name="Ciuffetti L."/>
            <person name="Hamelin R.C."/>
            <person name="Kema G.H.J."/>
            <person name="Lawrence C."/>
            <person name="Scott J.A."/>
            <person name="Spatafora J.W."/>
            <person name="Turgeon B.G."/>
            <person name="de Wit P.J.G.M."/>
            <person name="Zhong S."/>
            <person name="Goodwin S.B."/>
            <person name="Grigoriev I.V."/>
        </authorList>
    </citation>
    <scope>NUCLEOTIDE SEQUENCE [LARGE SCALE GENOMIC DNA]</scope>
    <source>
        <strain evidence="1 2">UAMH 10762</strain>
    </source>
</reference>
<dbReference type="HOGENOM" id="CLU_1844722_0_0_1"/>
<protein>
    <submittedName>
        <fullName evidence="1">Uncharacterized protein</fullName>
    </submittedName>
</protein>
<sequence>MAVCPDVNFAACVSKHGLFLSRLYFASSIRIRIRIVPRLPGAIQTFIEKLADMELDQIVLERVVTANATLTAYKTFDRHYDKEAITFTIVAAITVYNVSEPILLILTTFKRFRGLYFCVYGARNVRCLLLRPRQHDQLL</sequence>
<evidence type="ECO:0000313" key="1">
    <source>
        <dbReference type="EMBL" id="EMC98912.1"/>
    </source>
</evidence>
<keyword evidence="2" id="KW-1185">Reference proteome</keyword>
<name>M2LW68_BAUPA</name>
<organism evidence="1 2">
    <name type="scientific">Baudoinia panamericana (strain UAMH 10762)</name>
    <name type="common">Angels' share fungus</name>
    <name type="synonym">Baudoinia compniacensis (strain UAMH 10762)</name>
    <dbReference type="NCBI Taxonomy" id="717646"/>
    <lineage>
        <taxon>Eukaryota</taxon>
        <taxon>Fungi</taxon>
        <taxon>Dikarya</taxon>
        <taxon>Ascomycota</taxon>
        <taxon>Pezizomycotina</taxon>
        <taxon>Dothideomycetes</taxon>
        <taxon>Dothideomycetidae</taxon>
        <taxon>Mycosphaerellales</taxon>
        <taxon>Teratosphaeriaceae</taxon>
        <taxon>Baudoinia</taxon>
    </lineage>
</organism>
<dbReference type="Proteomes" id="UP000011761">
    <property type="component" value="Unassembled WGS sequence"/>
</dbReference>
<dbReference type="GeneID" id="19113537"/>
<dbReference type="RefSeq" id="XP_007674011.1">
    <property type="nucleotide sequence ID" value="XM_007675821.1"/>
</dbReference>